<organism evidence="3 4">
    <name type="scientific">Atopomonas hussainii</name>
    <dbReference type="NCBI Taxonomy" id="1429083"/>
    <lineage>
        <taxon>Bacteria</taxon>
        <taxon>Pseudomonadati</taxon>
        <taxon>Pseudomonadota</taxon>
        <taxon>Gammaproteobacteria</taxon>
        <taxon>Pseudomonadales</taxon>
        <taxon>Pseudomonadaceae</taxon>
        <taxon>Atopomonas</taxon>
    </lineage>
</organism>
<keyword evidence="1" id="KW-0472">Membrane</keyword>
<evidence type="ECO:0000259" key="2">
    <source>
        <dbReference type="Pfam" id="PF13116"/>
    </source>
</evidence>
<dbReference type="NCBIfam" id="TIGR02099">
    <property type="entry name" value="YhdP family protein"/>
    <property type="match status" value="1"/>
</dbReference>
<dbReference type="InterPro" id="IPR011836">
    <property type="entry name" value="YhdP"/>
</dbReference>
<dbReference type="Pfam" id="PF13116">
    <property type="entry name" value="YhdP"/>
    <property type="match status" value="1"/>
</dbReference>
<evidence type="ECO:0000313" key="4">
    <source>
        <dbReference type="Proteomes" id="UP000185766"/>
    </source>
</evidence>
<dbReference type="AlphaFoldDB" id="A0A1H7RUZ0"/>
<accession>A0A1H7RUZ0</accession>
<dbReference type="InterPro" id="IPR025263">
    <property type="entry name" value="YhdP_central"/>
</dbReference>
<dbReference type="PANTHER" id="PTHR38690:SF1">
    <property type="entry name" value="PROTEASE"/>
    <property type="match status" value="1"/>
</dbReference>
<evidence type="ECO:0000313" key="3">
    <source>
        <dbReference type="EMBL" id="SEL63848.1"/>
    </source>
</evidence>
<proteinExistence type="predicted"/>
<dbReference type="EMBL" id="FOAS01000016">
    <property type="protein sequence ID" value="SEL63848.1"/>
    <property type="molecule type" value="Genomic_DNA"/>
</dbReference>
<dbReference type="PANTHER" id="PTHR38690">
    <property type="entry name" value="PROTEASE-RELATED"/>
    <property type="match status" value="1"/>
</dbReference>
<dbReference type="STRING" id="1429083.GCA_001885685_00221"/>
<protein>
    <submittedName>
        <fullName evidence="3">TIGR02099 family protein</fullName>
    </submittedName>
</protein>
<gene>
    <name evidence="3" type="ORF">SAMN05216214_11614</name>
</gene>
<dbReference type="Proteomes" id="UP000185766">
    <property type="component" value="Unassembled WGS sequence"/>
</dbReference>
<keyword evidence="1" id="KW-1133">Transmembrane helix</keyword>
<evidence type="ECO:0000256" key="1">
    <source>
        <dbReference type="SAM" id="Phobius"/>
    </source>
</evidence>
<reference evidence="3 4" key="1">
    <citation type="submission" date="2016-10" db="EMBL/GenBank/DDBJ databases">
        <authorList>
            <person name="de Groot N.N."/>
        </authorList>
    </citation>
    <scope>NUCLEOTIDE SEQUENCE [LARGE SCALE GENOMIC DNA]</scope>
    <source>
        <strain evidence="3 4">JCM 19513</strain>
    </source>
</reference>
<feature type="domain" description="YhdP central" evidence="2">
    <location>
        <begin position="1"/>
        <end position="1258"/>
    </location>
</feature>
<sequence>MTRFLQWLLRALRVGLTVAAVLVVLLALYVNLGRQFIPLVAEYRDDLDRLLSEQLQTPVSIGEVSGHWEGFAPVVRLKDVSFGEGDERLSFKRLRIMPAVWDSLLARKPVLAQIGISSLDLALHEDAEGKWQLTGITLPKAKEPLDPQQQLARLQQLQSLQIFDSRLRVQMHGEKPLQFEQVSLGLKLSLRRQQLQGRLSLPDGQPLNFSLNTELDGLNWQNLKAKAYLQLPKADWAQWLPKRYLGDWQVREASVGSEIWLDWQAGLPQSIALRVQGDSFTLAAPGKAARRIDDIQLALDFTREGLGWQAQVSPLSFTLDDETWQGGALTVSGDRFDNSAVFNVQANRVHLQLLASLLRGWAPLPEKADAWVKNLAPSGKLRNVSVDINPSAQALVDKARFSANLDQVALKPYKGVPGLDGVSGLVTGNAGGGSLWLESDNFALFLDTVFAKPWHYQQARARLDWQLDSERLELSSPRIALTGEEGQLAGDLRIYLAWDPQAEDWMDLRVGLRDGNPQQALKYVPKAAVVGAALPKWLRQAVQAGQAPQVAFTYQGRLNPGGLPTARAMSLALQLDKVQLQFDPNWPALEQGRGWLRWEHGVTRVGLDQGQLAGMNIAPAHAAVKLTKQGARLDLTSRVTGQLAQALHLLQTTPTPAAEALAGWQMGGPLQADFALRLPLVAGQTPQIKAQLALEGNELSMPNPAIKLTHLNGDFTFDSQTGLSAQALNGRLFDQPWAGSIKATGAKGDASSIVQVKGNMPLQTLLDWQGVSQPLPLSGTLPYHLTLALNEQDSFISVQSDLRGIAIDVPAPFGKTEQEPVPLLFKMNFGGKEKQYWLEYANQLDARIAQRDGTDLRGQISLGGQDARLPTQQGIAVLGELPYLDWAQWSPVVEKLRAGSANDSANPVSRVQFKLGVLKAGGLQFDQVQLGAKAQKNGGWAVNFDSLQTQGEVKLVDGAPIDIRLARLDLPASDPDAPPTTVDPLASLNPADLPELDFALQQLSLGGKPVGEVSFALRKIASGVKAQQVKLDLRGLLVEGELDWLGAAGRSQSQFRGKLSAGDLGQVLKNWDYAESVKSKTFRLSSNLTWSGSPAFLALKRASGDLKIDARTGSFVNVEGGTQALRVFSLLNFSSITRRLRLDFSDLFGQGFAYDRLRGDIAVNQGVLSIAREKPLKVDGTSAALELYGSVDLPNEQIDSQLKVTLPVGNNAALAALMVGAPQIGAVVYLADKILGDRISRIASVDYQIKGPWAEPEVKFVKPFIDKDKQ</sequence>
<dbReference type="RefSeq" id="WP_074870052.1">
    <property type="nucleotide sequence ID" value="NZ_FOAS01000016.1"/>
</dbReference>
<feature type="transmembrane region" description="Helical" evidence="1">
    <location>
        <begin position="12"/>
        <end position="32"/>
    </location>
</feature>
<name>A0A1H7RUZ0_9GAMM</name>
<keyword evidence="4" id="KW-1185">Reference proteome</keyword>
<keyword evidence="1" id="KW-0812">Transmembrane</keyword>